<evidence type="ECO:0000256" key="5">
    <source>
        <dbReference type="ARBA" id="ARBA00022989"/>
    </source>
</evidence>
<evidence type="ECO:0000256" key="7">
    <source>
        <dbReference type="SAM" id="MobiDB-lite"/>
    </source>
</evidence>
<feature type="transmembrane region" description="Helical" evidence="8">
    <location>
        <begin position="107"/>
        <end position="125"/>
    </location>
</feature>
<evidence type="ECO:0000259" key="11">
    <source>
        <dbReference type="Pfam" id="PF21088"/>
    </source>
</evidence>
<dbReference type="InterPro" id="IPR023408">
    <property type="entry name" value="MscS_beta-dom_sf"/>
</dbReference>
<keyword evidence="13" id="KW-1185">Reference proteome</keyword>
<dbReference type="PANTHER" id="PTHR30347">
    <property type="entry name" value="POTASSIUM CHANNEL RELATED"/>
    <property type="match status" value="1"/>
</dbReference>
<evidence type="ECO:0000259" key="9">
    <source>
        <dbReference type="Pfam" id="PF00924"/>
    </source>
</evidence>
<dbReference type="InterPro" id="IPR052702">
    <property type="entry name" value="MscS-like_channel"/>
</dbReference>
<evidence type="ECO:0000313" key="13">
    <source>
        <dbReference type="Proteomes" id="UP001597304"/>
    </source>
</evidence>
<comment type="caution">
    <text evidence="12">The sequence shown here is derived from an EMBL/GenBank/DDBJ whole genome shotgun (WGS) entry which is preliminary data.</text>
</comment>
<dbReference type="SUPFAM" id="SSF50182">
    <property type="entry name" value="Sm-like ribonucleoproteins"/>
    <property type="match status" value="1"/>
</dbReference>
<sequence length="460" mass="49216">MADAPSLSEAGARLTRSAGLRIDDWEAWWAAVTQPTALAAIVAIVVSGVLAWFLSRAGARRWHKLPPNKSIIFGNHGYDGALFPALWLMLAVAGRQILLAMALPIPLFRVALPALIALLVIRLGARVLRSAFPDAQGVSVLERSLSWGIWIIAVLWISGLLPVLLEESETVRWKVGGVSLTLRAIIEGSVNVGVALLLALWLSSAIESRLLRHAVGEHLSMRKMVANGLRAILMFIAVLVSLSAVGIDLTALSVLGGAIGVGIGLGLQKLASNYVSGYVVLAERAIRIGDIVRVDGFEGQVSDIRARYTVIRGSTGRESIVPNEMMVTQRIENLSLADRRVWQSTVVGVGYDSDVELVKKLLRDAAFSCERVMRQPPPSAMLTAFGADALEFTVGYWMNEPEAGQLGLRSEVNTAILAALRANNVDIPFPQRVVHTAASTTPAPAARPEGEGEGSATGPL</sequence>
<evidence type="ECO:0000313" key="12">
    <source>
        <dbReference type="EMBL" id="MFD1709509.1"/>
    </source>
</evidence>
<evidence type="ECO:0000256" key="3">
    <source>
        <dbReference type="ARBA" id="ARBA00022475"/>
    </source>
</evidence>
<dbReference type="InterPro" id="IPR011066">
    <property type="entry name" value="MscS_channel_C_sf"/>
</dbReference>
<dbReference type="RefSeq" id="WP_255507727.1">
    <property type="nucleotide sequence ID" value="NZ_JBHUEJ010000007.1"/>
</dbReference>
<dbReference type="InterPro" id="IPR049142">
    <property type="entry name" value="MS_channel_1st"/>
</dbReference>
<keyword evidence="3" id="KW-1003">Cell membrane</keyword>
<organism evidence="12 13">
    <name type="scientific">Ottowia flava</name>
    <dbReference type="NCBI Taxonomy" id="2675430"/>
    <lineage>
        <taxon>Bacteria</taxon>
        <taxon>Pseudomonadati</taxon>
        <taxon>Pseudomonadota</taxon>
        <taxon>Betaproteobacteria</taxon>
        <taxon>Burkholderiales</taxon>
        <taxon>Comamonadaceae</taxon>
        <taxon>Ottowia</taxon>
    </lineage>
</organism>
<evidence type="ECO:0000259" key="10">
    <source>
        <dbReference type="Pfam" id="PF21082"/>
    </source>
</evidence>
<evidence type="ECO:0000256" key="8">
    <source>
        <dbReference type="SAM" id="Phobius"/>
    </source>
</evidence>
<feature type="transmembrane region" description="Helical" evidence="8">
    <location>
        <begin position="80"/>
        <end position="101"/>
    </location>
</feature>
<evidence type="ECO:0000256" key="6">
    <source>
        <dbReference type="ARBA" id="ARBA00023136"/>
    </source>
</evidence>
<dbReference type="Pfam" id="PF21082">
    <property type="entry name" value="MS_channel_3rd"/>
    <property type="match status" value="1"/>
</dbReference>
<dbReference type="Gene3D" id="2.30.30.60">
    <property type="match status" value="1"/>
</dbReference>
<dbReference type="InterPro" id="IPR049278">
    <property type="entry name" value="MS_channel_C"/>
</dbReference>
<dbReference type="InterPro" id="IPR011014">
    <property type="entry name" value="MscS_channel_TM-2"/>
</dbReference>
<feature type="domain" description="Mechanosensitive ion channel transmembrane helices 2/3" evidence="11">
    <location>
        <begin position="228"/>
        <end position="268"/>
    </location>
</feature>
<comment type="similarity">
    <text evidence="2">Belongs to the MscS (TC 1.A.23) family.</text>
</comment>
<dbReference type="Pfam" id="PF00924">
    <property type="entry name" value="MS_channel_2nd"/>
    <property type="match status" value="1"/>
</dbReference>
<feature type="region of interest" description="Disordered" evidence="7">
    <location>
        <begin position="438"/>
        <end position="460"/>
    </location>
</feature>
<dbReference type="SUPFAM" id="SSF82861">
    <property type="entry name" value="Mechanosensitive channel protein MscS (YggB), transmembrane region"/>
    <property type="match status" value="1"/>
</dbReference>
<dbReference type="EMBL" id="JBHUEJ010000007">
    <property type="protein sequence ID" value="MFD1709509.1"/>
    <property type="molecule type" value="Genomic_DNA"/>
</dbReference>
<keyword evidence="6 8" id="KW-0472">Membrane</keyword>
<dbReference type="Gene3D" id="1.10.287.1260">
    <property type="match status" value="1"/>
</dbReference>
<feature type="transmembrane region" description="Helical" evidence="8">
    <location>
        <begin position="37"/>
        <end position="59"/>
    </location>
</feature>
<dbReference type="Gene3D" id="3.30.70.100">
    <property type="match status" value="1"/>
</dbReference>
<keyword evidence="4 8" id="KW-0812">Transmembrane</keyword>
<dbReference type="InterPro" id="IPR006685">
    <property type="entry name" value="MscS_channel_2nd"/>
</dbReference>
<feature type="domain" description="Mechanosensitive ion channel MscS C-terminal" evidence="10">
    <location>
        <begin position="345"/>
        <end position="427"/>
    </location>
</feature>
<gene>
    <name evidence="12" type="ORF">ACFSF0_02730</name>
</gene>
<comment type="subcellular location">
    <subcellularLocation>
        <location evidence="1">Cell membrane</location>
        <topology evidence="1">Multi-pass membrane protein</topology>
    </subcellularLocation>
</comment>
<feature type="compositionally biased region" description="Low complexity" evidence="7">
    <location>
        <begin position="438"/>
        <end position="447"/>
    </location>
</feature>
<feature type="transmembrane region" description="Helical" evidence="8">
    <location>
        <begin position="145"/>
        <end position="165"/>
    </location>
</feature>
<feature type="domain" description="Mechanosensitive ion channel MscS" evidence="9">
    <location>
        <begin position="270"/>
        <end position="335"/>
    </location>
</feature>
<keyword evidence="5 8" id="KW-1133">Transmembrane helix</keyword>
<feature type="transmembrane region" description="Helical" evidence="8">
    <location>
        <begin position="185"/>
        <end position="203"/>
    </location>
</feature>
<dbReference type="SUPFAM" id="SSF82689">
    <property type="entry name" value="Mechanosensitive channel protein MscS (YggB), C-terminal domain"/>
    <property type="match status" value="1"/>
</dbReference>
<accession>A0ABW4KQQ2</accession>
<proteinExistence type="inferred from homology"/>
<evidence type="ECO:0000256" key="4">
    <source>
        <dbReference type="ARBA" id="ARBA00022692"/>
    </source>
</evidence>
<dbReference type="Proteomes" id="UP001597304">
    <property type="component" value="Unassembled WGS sequence"/>
</dbReference>
<dbReference type="InterPro" id="IPR010920">
    <property type="entry name" value="LSM_dom_sf"/>
</dbReference>
<reference evidence="13" key="1">
    <citation type="journal article" date="2019" name="Int. J. Syst. Evol. Microbiol.">
        <title>The Global Catalogue of Microorganisms (GCM) 10K type strain sequencing project: providing services to taxonomists for standard genome sequencing and annotation.</title>
        <authorList>
            <consortium name="The Broad Institute Genomics Platform"/>
            <consortium name="The Broad Institute Genome Sequencing Center for Infectious Disease"/>
            <person name="Wu L."/>
            <person name="Ma J."/>
        </authorList>
    </citation>
    <scope>NUCLEOTIDE SEQUENCE [LARGE SCALE GENOMIC DNA]</scope>
    <source>
        <strain evidence="13">LMG 29247</strain>
    </source>
</reference>
<evidence type="ECO:0000256" key="1">
    <source>
        <dbReference type="ARBA" id="ARBA00004651"/>
    </source>
</evidence>
<name>A0ABW4KQQ2_9BURK</name>
<evidence type="ECO:0000256" key="2">
    <source>
        <dbReference type="ARBA" id="ARBA00008017"/>
    </source>
</evidence>
<feature type="transmembrane region" description="Helical" evidence="8">
    <location>
        <begin position="224"/>
        <end position="243"/>
    </location>
</feature>
<dbReference type="Pfam" id="PF21088">
    <property type="entry name" value="MS_channel_1st"/>
    <property type="match status" value="1"/>
</dbReference>
<dbReference type="PANTHER" id="PTHR30347:SF1">
    <property type="entry name" value="MECHANOSENSITIVE CHANNEL MSCK"/>
    <property type="match status" value="1"/>
</dbReference>
<protein>
    <submittedName>
        <fullName evidence="12">Mechanosensitive ion channel family protein</fullName>
    </submittedName>
</protein>